<sequence>YQAWVEKNNFESMLPKDSKARHTGQAPANQSCLDSHVKEWLAEENMVKYTDTLFRQAAIEWLIATDQPIHAMEHPAFKNMIAIAAQATNGITIPKRKQTRQAIIALFKDNLTKLRKRLNVRF</sequence>
<evidence type="ECO:0000313" key="1">
    <source>
        <dbReference type="EMBL" id="TBU52333.1"/>
    </source>
</evidence>
<proteinExistence type="predicted"/>
<dbReference type="AlphaFoldDB" id="A0A4V2K6I5"/>
<keyword evidence="2" id="KW-1185">Reference proteome</keyword>
<organism evidence="1 2">
    <name type="scientific">Dichomitus squalens</name>
    <dbReference type="NCBI Taxonomy" id="114155"/>
    <lineage>
        <taxon>Eukaryota</taxon>
        <taxon>Fungi</taxon>
        <taxon>Dikarya</taxon>
        <taxon>Basidiomycota</taxon>
        <taxon>Agaricomycotina</taxon>
        <taxon>Agaricomycetes</taxon>
        <taxon>Polyporales</taxon>
        <taxon>Polyporaceae</taxon>
        <taxon>Dichomitus</taxon>
    </lineage>
</organism>
<reference evidence="1 2" key="1">
    <citation type="submission" date="2019-01" db="EMBL/GenBank/DDBJ databases">
        <title>Draft genome sequences of three monokaryotic isolates of the white-rot basidiomycete fungus Dichomitus squalens.</title>
        <authorList>
            <consortium name="DOE Joint Genome Institute"/>
            <person name="Lopez S.C."/>
            <person name="Andreopoulos B."/>
            <person name="Pangilinan J."/>
            <person name="Lipzen A."/>
            <person name="Riley R."/>
            <person name="Ahrendt S."/>
            <person name="Ng V."/>
            <person name="Barry K."/>
            <person name="Daum C."/>
            <person name="Grigoriev I.V."/>
            <person name="Hilden K.S."/>
            <person name="Makela M.R."/>
            <person name="de Vries R.P."/>
        </authorList>
    </citation>
    <scope>NUCLEOTIDE SEQUENCE [LARGE SCALE GENOMIC DNA]</scope>
    <source>
        <strain evidence="1 2">CBS 464.89</strain>
    </source>
</reference>
<accession>A0A4V2K6I5</accession>
<name>A0A4V2K6I5_9APHY</name>
<gene>
    <name evidence="1" type="ORF">BD310DRAFT_832403</name>
</gene>
<dbReference type="EMBL" id="ML145255">
    <property type="protein sequence ID" value="TBU52333.1"/>
    <property type="molecule type" value="Genomic_DNA"/>
</dbReference>
<protein>
    <submittedName>
        <fullName evidence="1">Uncharacterized protein</fullName>
    </submittedName>
</protein>
<evidence type="ECO:0000313" key="2">
    <source>
        <dbReference type="Proteomes" id="UP000292082"/>
    </source>
</evidence>
<feature type="non-terminal residue" evidence="1">
    <location>
        <position position="1"/>
    </location>
</feature>
<dbReference type="Proteomes" id="UP000292082">
    <property type="component" value="Unassembled WGS sequence"/>
</dbReference>